<dbReference type="RefSeq" id="WP_143017157.1">
    <property type="nucleotide sequence ID" value="NZ_FNFO01000002.1"/>
</dbReference>
<reference evidence="1 2" key="1">
    <citation type="submission" date="2016-10" db="EMBL/GenBank/DDBJ databases">
        <authorList>
            <person name="de Groot N.N."/>
        </authorList>
    </citation>
    <scope>NUCLEOTIDE SEQUENCE [LARGE SCALE GENOMIC DNA]</scope>
    <source>
        <strain evidence="1 2">DSM 25186</strain>
    </source>
</reference>
<keyword evidence="2" id="KW-1185">Reference proteome</keyword>
<name>A0A1G9BHY1_9BACT</name>
<protein>
    <submittedName>
        <fullName evidence="1">Uncharacterized protein</fullName>
    </submittedName>
</protein>
<evidence type="ECO:0000313" key="1">
    <source>
        <dbReference type="EMBL" id="SDK38465.1"/>
    </source>
</evidence>
<proteinExistence type="predicted"/>
<gene>
    <name evidence="1" type="ORF">SAMN05421823_102606</name>
</gene>
<evidence type="ECO:0000313" key="2">
    <source>
        <dbReference type="Proteomes" id="UP000198510"/>
    </source>
</evidence>
<organism evidence="1 2">
    <name type="scientific">Catalinimonas alkaloidigena</name>
    <dbReference type="NCBI Taxonomy" id="1075417"/>
    <lineage>
        <taxon>Bacteria</taxon>
        <taxon>Pseudomonadati</taxon>
        <taxon>Bacteroidota</taxon>
        <taxon>Cytophagia</taxon>
        <taxon>Cytophagales</taxon>
        <taxon>Catalimonadaceae</taxon>
        <taxon>Catalinimonas</taxon>
    </lineage>
</organism>
<dbReference type="OrthoDB" id="7784409at2"/>
<accession>A0A1G9BHY1</accession>
<dbReference type="Proteomes" id="UP000198510">
    <property type="component" value="Unassembled WGS sequence"/>
</dbReference>
<sequence>MEHYPLPMSYFMLSFKVDGEIRLEGIHAPTLSIARDKLRLYHPDCYDINTIAVERTEDLHVKAIA</sequence>
<dbReference type="AlphaFoldDB" id="A0A1G9BHY1"/>
<dbReference type="EMBL" id="FNFO01000002">
    <property type="protein sequence ID" value="SDK38465.1"/>
    <property type="molecule type" value="Genomic_DNA"/>
</dbReference>